<dbReference type="AlphaFoldDB" id="A0A5C4US89"/>
<dbReference type="GO" id="GO:0045892">
    <property type="term" value="P:negative regulation of DNA-templated transcription"/>
    <property type="evidence" value="ECO:0007669"/>
    <property type="project" value="InterPro"/>
</dbReference>
<dbReference type="PANTHER" id="PTHR30055:SF151">
    <property type="entry name" value="TRANSCRIPTIONAL REGULATORY PROTEIN"/>
    <property type="match status" value="1"/>
</dbReference>
<evidence type="ECO:0000256" key="5">
    <source>
        <dbReference type="SAM" id="MobiDB-lite"/>
    </source>
</evidence>
<accession>A0A5C4US89</accession>
<dbReference type="Proteomes" id="UP000311713">
    <property type="component" value="Unassembled WGS sequence"/>
</dbReference>
<dbReference type="InterPro" id="IPR009057">
    <property type="entry name" value="Homeodomain-like_sf"/>
</dbReference>
<organism evidence="7 8">
    <name type="scientific">Streptomyces sedi</name>
    <dbReference type="NCBI Taxonomy" id="555059"/>
    <lineage>
        <taxon>Bacteria</taxon>
        <taxon>Bacillati</taxon>
        <taxon>Actinomycetota</taxon>
        <taxon>Actinomycetes</taxon>
        <taxon>Kitasatosporales</taxon>
        <taxon>Streptomycetaceae</taxon>
        <taxon>Streptomyces</taxon>
    </lineage>
</organism>
<dbReference type="EMBL" id="VDGT01000022">
    <property type="protein sequence ID" value="TNM26474.1"/>
    <property type="molecule type" value="Genomic_DNA"/>
</dbReference>
<dbReference type="RefSeq" id="WP_139648672.1">
    <property type="nucleotide sequence ID" value="NZ_BAAAZS010000057.1"/>
</dbReference>
<proteinExistence type="predicted"/>
<dbReference type="Pfam" id="PF00440">
    <property type="entry name" value="TetR_N"/>
    <property type="match status" value="1"/>
</dbReference>
<dbReference type="SUPFAM" id="SSF46689">
    <property type="entry name" value="Homeodomain-like"/>
    <property type="match status" value="1"/>
</dbReference>
<dbReference type="SUPFAM" id="SSF48498">
    <property type="entry name" value="Tetracyclin repressor-like, C-terminal domain"/>
    <property type="match status" value="1"/>
</dbReference>
<dbReference type="Gene3D" id="1.10.357.10">
    <property type="entry name" value="Tetracycline Repressor, domain 2"/>
    <property type="match status" value="1"/>
</dbReference>
<reference evidence="7 8" key="1">
    <citation type="submission" date="2019-06" db="EMBL/GenBank/DDBJ databases">
        <title>Draft genome of Streptomyces sedi sp. JCM16909.</title>
        <authorList>
            <person name="Klykleung N."/>
            <person name="Tanasupawat S."/>
            <person name="Kudo T."/>
            <person name="Yuki M."/>
            <person name="Ohkuma M."/>
        </authorList>
    </citation>
    <scope>NUCLEOTIDE SEQUENCE [LARGE SCALE GENOMIC DNA]</scope>
    <source>
        <strain evidence="7 8">JCM 16909</strain>
    </source>
</reference>
<dbReference type="GO" id="GO:0003700">
    <property type="term" value="F:DNA-binding transcription factor activity"/>
    <property type="evidence" value="ECO:0007669"/>
    <property type="project" value="TreeGrafter"/>
</dbReference>
<dbReference type="PROSITE" id="PS50977">
    <property type="entry name" value="HTH_TETR_2"/>
    <property type="match status" value="1"/>
</dbReference>
<gene>
    <name evidence="7" type="ORF">FH715_23635</name>
</gene>
<dbReference type="Gene3D" id="1.10.10.60">
    <property type="entry name" value="Homeodomain-like"/>
    <property type="match status" value="1"/>
</dbReference>
<evidence type="ECO:0000313" key="8">
    <source>
        <dbReference type="Proteomes" id="UP000311713"/>
    </source>
</evidence>
<dbReference type="InterPro" id="IPR001647">
    <property type="entry name" value="HTH_TetR"/>
</dbReference>
<evidence type="ECO:0000256" key="3">
    <source>
        <dbReference type="ARBA" id="ARBA00023163"/>
    </source>
</evidence>
<dbReference type="InterPro" id="IPR050109">
    <property type="entry name" value="HTH-type_TetR-like_transc_reg"/>
</dbReference>
<dbReference type="InterPro" id="IPR004111">
    <property type="entry name" value="Repressor_TetR_C"/>
</dbReference>
<evidence type="ECO:0000256" key="1">
    <source>
        <dbReference type="ARBA" id="ARBA00023015"/>
    </source>
</evidence>
<dbReference type="PANTHER" id="PTHR30055">
    <property type="entry name" value="HTH-TYPE TRANSCRIPTIONAL REGULATOR RUTR"/>
    <property type="match status" value="1"/>
</dbReference>
<feature type="compositionally biased region" description="Basic and acidic residues" evidence="5">
    <location>
        <begin position="253"/>
        <end position="268"/>
    </location>
</feature>
<dbReference type="Pfam" id="PF02909">
    <property type="entry name" value="TetR_C_1"/>
    <property type="match status" value="1"/>
</dbReference>
<dbReference type="OrthoDB" id="2570341at2"/>
<keyword evidence="8" id="KW-1185">Reference proteome</keyword>
<keyword evidence="1" id="KW-0805">Transcription regulation</keyword>
<feature type="region of interest" description="Disordered" evidence="5">
    <location>
        <begin position="251"/>
        <end position="279"/>
    </location>
</feature>
<evidence type="ECO:0000256" key="2">
    <source>
        <dbReference type="ARBA" id="ARBA00023125"/>
    </source>
</evidence>
<feature type="domain" description="HTH tetR-type" evidence="6">
    <location>
        <begin position="33"/>
        <end position="93"/>
    </location>
</feature>
<name>A0A5C4US89_9ACTN</name>
<keyword evidence="2 4" id="KW-0238">DNA-binding</keyword>
<protein>
    <submittedName>
        <fullName evidence="7">TetR/AcrR family transcriptional regulator</fullName>
    </submittedName>
</protein>
<evidence type="ECO:0000256" key="4">
    <source>
        <dbReference type="PROSITE-ProRule" id="PRU00335"/>
    </source>
</evidence>
<feature type="DNA-binding region" description="H-T-H motif" evidence="4">
    <location>
        <begin position="56"/>
        <end position="75"/>
    </location>
</feature>
<dbReference type="GO" id="GO:0000976">
    <property type="term" value="F:transcription cis-regulatory region binding"/>
    <property type="evidence" value="ECO:0007669"/>
    <property type="project" value="TreeGrafter"/>
</dbReference>
<sequence length="279" mass="30588">MTSEIEQSHAAISRSLELLWRGRGQRSRGPKPGLSLDAIVSAAVRLADREGLAALSMRRVAAELGVGTMSLYRYVPAKTELLYLMLDHVSAPNEPDEAEIAGESWLTRLERTGRETYQLYVDHPWLLQVNQSRPVLGPNSMLGLEYSLATLDGLSLTDPEKIQVIVTLDSYVTGTARHYALLRQAHEETGISDEEFWAAQGPAIEEAMREYSFPHLMRLSGEAFSMSQQSMLDFGLERVLDGIASFVAACQESRPDGPPETGQDHDCGPEDGATAGAGR</sequence>
<dbReference type="InterPro" id="IPR036271">
    <property type="entry name" value="Tet_transcr_reg_TetR-rel_C_sf"/>
</dbReference>
<evidence type="ECO:0000259" key="6">
    <source>
        <dbReference type="PROSITE" id="PS50977"/>
    </source>
</evidence>
<keyword evidence="3" id="KW-0804">Transcription</keyword>
<comment type="caution">
    <text evidence="7">The sequence shown here is derived from an EMBL/GenBank/DDBJ whole genome shotgun (WGS) entry which is preliminary data.</text>
</comment>
<evidence type="ECO:0000313" key="7">
    <source>
        <dbReference type="EMBL" id="TNM26474.1"/>
    </source>
</evidence>